<gene>
    <name evidence="1" type="ORF">LCGC14_1234560</name>
</gene>
<organism evidence="1">
    <name type="scientific">marine sediment metagenome</name>
    <dbReference type="NCBI Taxonomy" id="412755"/>
    <lineage>
        <taxon>unclassified sequences</taxon>
        <taxon>metagenomes</taxon>
        <taxon>ecological metagenomes</taxon>
    </lineage>
</organism>
<protein>
    <submittedName>
        <fullName evidence="1">Uncharacterized protein</fullName>
    </submittedName>
</protein>
<proteinExistence type="predicted"/>
<dbReference type="AlphaFoldDB" id="A0A0F9LBR3"/>
<sequence>MTIFDEPLAHNEIRLHILEGGLVVTVLASSVWRCANCEDYHILLLHEATGEALAGLAGAIIHLADHIPAEEKP</sequence>
<reference evidence="1" key="1">
    <citation type="journal article" date="2015" name="Nature">
        <title>Complex archaea that bridge the gap between prokaryotes and eukaryotes.</title>
        <authorList>
            <person name="Spang A."/>
            <person name="Saw J.H."/>
            <person name="Jorgensen S.L."/>
            <person name="Zaremba-Niedzwiedzka K."/>
            <person name="Martijn J."/>
            <person name="Lind A.E."/>
            <person name="van Eijk R."/>
            <person name="Schleper C."/>
            <person name="Guy L."/>
            <person name="Ettema T.J."/>
        </authorList>
    </citation>
    <scope>NUCLEOTIDE SEQUENCE</scope>
</reference>
<evidence type="ECO:0000313" key="1">
    <source>
        <dbReference type="EMBL" id="KKM90848.1"/>
    </source>
</evidence>
<name>A0A0F9LBR3_9ZZZZ</name>
<comment type="caution">
    <text evidence="1">The sequence shown here is derived from an EMBL/GenBank/DDBJ whole genome shotgun (WGS) entry which is preliminary data.</text>
</comment>
<accession>A0A0F9LBR3</accession>
<dbReference type="EMBL" id="LAZR01006619">
    <property type="protein sequence ID" value="KKM90848.1"/>
    <property type="molecule type" value="Genomic_DNA"/>
</dbReference>